<dbReference type="AlphaFoldDB" id="A0A174ESU7"/>
<sequence>MRDYNIFLSATDKKISDKSKMRVDLLGDMKIKDIEELKDFKILYVSQGHEDLVSIKDKEVPRKVRYIQVFKR</sequence>
<accession>A0A174ESU7</accession>
<proteinExistence type="predicted"/>
<protein>
    <submittedName>
        <fullName evidence="1">Uncharacterized protein</fullName>
    </submittedName>
</protein>
<gene>
    <name evidence="1" type="ORF">ERS852470_02200</name>
</gene>
<dbReference type="RefSeq" id="WP_055276883.1">
    <property type="nucleotide sequence ID" value="NZ_CYZV01000023.1"/>
</dbReference>
<organism evidence="1 2">
    <name type="scientific">Clostridium disporicum</name>
    <dbReference type="NCBI Taxonomy" id="84024"/>
    <lineage>
        <taxon>Bacteria</taxon>
        <taxon>Bacillati</taxon>
        <taxon>Bacillota</taxon>
        <taxon>Clostridia</taxon>
        <taxon>Eubacteriales</taxon>
        <taxon>Clostridiaceae</taxon>
        <taxon>Clostridium</taxon>
    </lineage>
</organism>
<reference evidence="1 2" key="1">
    <citation type="submission" date="2015-09" db="EMBL/GenBank/DDBJ databases">
        <authorList>
            <consortium name="Pathogen Informatics"/>
        </authorList>
    </citation>
    <scope>NUCLEOTIDE SEQUENCE [LARGE SCALE GENOMIC DNA]</scope>
    <source>
        <strain evidence="1 2">2789STDY5834855</strain>
    </source>
</reference>
<evidence type="ECO:0000313" key="2">
    <source>
        <dbReference type="Proteomes" id="UP000095558"/>
    </source>
</evidence>
<evidence type="ECO:0000313" key="1">
    <source>
        <dbReference type="EMBL" id="CUO39060.1"/>
    </source>
</evidence>
<dbReference type="EMBL" id="CYZV01000023">
    <property type="protein sequence ID" value="CUO39060.1"/>
    <property type="molecule type" value="Genomic_DNA"/>
</dbReference>
<dbReference type="Proteomes" id="UP000095558">
    <property type="component" value="Unassembled WGS sequence"/>
</dbReference>
<dbReference type="OrthoDB" id="9935573at2"/>
<name>A0A174ESU7_9CLOT</name>